<keyword evidence="5 7" id="KW-0811">Translocation</keyword>
<dbReference type="GO" id="GO:0043953">
    <property type="term" value="P:protein transport by the Tat complex"/>
    <property type="evidence" value="ECO:0007669"/>
    <property type="project" value="UniProtKB-UniRule"/>
</dbReference>
<organism evidence="8 9">
    <name type="scientific">Flexivirga oryzae</name>
    <dbReference type="NCBI Taxonomy" id="1794944"/>
    <lineage>
        <taxon>Bacteria</taxon>
        <taxon>Bacillati</taxon>
        <taxon>Actinomycetota</taxon>
        <taxon>Actinomycetes</taxon>
        <taxon>Micrococcales</taxon>
        <taxon>Dermacoccaceae</taxon>
        <taxon>Flexivirga</taxon>
    </lineage>
</organism>
<keyword evidence="4 7" id="KW-1133">Transmembrane helix</keyword>
<protein>
    <recommendedName>
        <fullName evidence="7">Sec-independent protein translocase protein TatC</fullName>
    </recommendedName>
</protein>
<evidence type="ECO:0000256" key="4">
    <source>
        <dbReference type="ARBA" id="ARBA00022989"/>
    </source>
</evidence>
<dbReference type="Proteomes" id="UP000559182">
    <property type="component" value="Unassembled WGS sequence"/>
</dbReference>
<comment type="caution">
    <text evidence="8">The sequence shown here is derived from an EMBL/GenBank/DDBJ whole genome shotgun (WGS) entry which is preliminary data.</text>
</comment>
<comment type="function">
    <text evidence="7">Part of the twin-arginine translocation (Tat) system that transports large folded proteins containing a characteristic twin-arginine motif in their signal peptide across membranes. Together with TatB, TatC is part of a receptor directly interacting with Tat signal peptides.</text>
</comment>
<dbReference type="GO" id="GO:0065002">
    <property type="term" value="P:intracellular protein transmembrane transport"/>
    <property type="evidence" value="ECO:0007669"/>
    <property type="project" value="TreeGrafter"/>
</dbReference>
<evidence type="ECO:0000313" key="8">
    <source>
        <dbReference type="EMBL" id="MBB2891634.1"/>
    </source>
</evidence>
<evidence type="ECO:0000313" key="9">
    <source>
        <dbReference type="Proteomes" id="UP000559182"/>
    </source>
</evidence>
<comment type="subcellular location">
    <subcellularLocation>
        <location evidence="7">Cell membrane</location>
        <topology evidence="7">Multi-pass membrane protein</topology>
    </subcellularLocation>
    <subcellularLocation>
        <location evidence="1">Membrane</location>
        <topology evidence="1">Multi-pass membrane protein</topology>
    </subcellularLocation>
</comment>
<keyword evidence="7" id="KW-0813">Transport</keyword>
<evidence type="ECO:0000256" key="6">
    <source>
        <dbReference type="ARBA" id="ARBA00023136"/>
    </source>
</evidence>
<dbReference type="AlphaFoldDB" id="A0A839N6H2"/>
<keyword evidence="7" id="KW-1003">Cell membrane</keyword>
<dbReference type="EMBL" id="JACHVQ010000001">
    <property type="protein sequence ID" value="MBB2891634.1"/>
    <property type="molecule type" value="Genomic_DNA"/>
</dbReference>
<dbReference type="HAMAP" id="MF_00902">
    <property type="entry name" value="TatC"/>
    <property type="match status" value="1"/>
</dbReference>
<comment type="similarity">
    <text evidence="7">Belongs to the TatC family.</text>
</comment>
<keyword evidence="9" id="KW-1185">Reference proteome</keyword>
<evidence type="ECO:0000256" key="1">
    <source>
        <dbReference type="ARBA" id="ARBA00004141"/>
    </source>
</evidence>
<feature type="transmembrane region" description="Helical" evidence="7">
    <location>
        <begin position="74"/>
        <end position="96"/>
    </location>
</feature>
<comment type="subunit">
    <text evidence="7">The Tat system comprises two distinct complexes: a TatABC complex, containing multiple copies of TatA, TatB and TatC subunits, and a separate TatA complex, containing only TatA subunits. Substrates initially bind to the TatABC complex, which probably triggers association of the separate TatA complex to form the active translocon.</text>
</comment>
<dbReference type="PANTHER" id="PTHR30371:SF0">
    <property type="entry name" value="SEC-INDEPENDENT PROTEIN TRANSLOCASE PROTEIN TATC, CHLOROPLASTIC-RELATED"/>
    <property type="match status" value="1"/>
</dbReference>
<reference evidence="8 9" key="1">
    <citation type="submission" date="2020-08" db="EMBL/GenBank/DDBJ databases">
        <title>Sequencing the genomes of 1000 actinobacteria strains.</title>
        <authorList>
            <person name="Klenk H.-P."/>
        </authorList>
    </citation>
    <scope>NUCLEOTIDE SEQUENCE [LARGE SCALE GENOMIC DNA]</scope>
    <source>
        <strain evidence="8 9">DSM 105369</strain>
    </source>
</reference>
<dbReference type="GO" id="GO:0009977">
    <property type="term" value="F:proton motive force dependent protein transmembrane transporter activity"/>
    <property type="evidence" value="ECO:0007669"/>
    <property type="project" value="TreeGrafter"/>
</dbReference>
<keyword evidence="2 7" id="KW-0812">Transmembrane</keyword>
<evidence type="ECO:0000256" key="7">
    <source>
        <dbReference type="HAMAP-Rule" id="MF_00902"/>
    </source>
</evidence>
<feature type="transmembrane region" description="Helical" evidence="7">
    <location>
        <begin position="12"/>
        <end position="32"/>
    </location>
</feature>
<evidence type="ECO:0000256" key="3">
    <source>
        <dbReference type="ARBA" id="ARBA00022927"/>
    </source>
</evidence>
<dbReference type="PRINTS" id="PR01840">
    <property type="entry name" value="TATCFAMILY"/>
</dbReference>
<proteinExistence type="inferred from homology"/>
<evidence type="ECO:0000256" key="2">
    <source>
        <dbReference type="ARBA" id="ARBA00022692"/>
    </source>
</evidence>
<accession>A0A839N6H2</accession>
<dbReference type="GO" id="GO:0033281">
    <property type="term" value="C:TAT protein transport complex"/>
    <property type="evidence" value="ECO:0007669"/>
    <property type="project" value="UniProtKB-UniRule"/>
</dbReference>
<feature type="transmembrane region" description="Helical" evidence="7">
    <location>
        <begin position="219"/>
        <end position="243"/>
    </location>
</feature>
<evidence type="ECO:0000256" key="5">
    <source>
        <dbReference type="ARBA" id="ARBA00023010"/>
    </source>
</evidence>
<feature type="transmembrane region" description="Helical" evidence="7">
    <location>
        <begin position="160"/>
        <end position="182"/>
    </location>
</feature>
<keyword evidence="6 7" id="KW-0472">Membrane</keyword>
<keyword evidence="3 7" id="KW-0653">Protein transport</keyword>
<gene>
    <name evidence="7" type="primary">tatC</name>
    <name evidence="8" type="ORF">FHU39_001618</name>
</gene>
<dbReference type="Pfam" id="PF00902">
    <property type="entry name" value="TatC"/>
    <property type="match status" value="1"/>
</dbReference>
<dbReference type="InterPro" id="IPR002033">
    <property type="entry name" value="TatC"/>
</dbReference>
<dbReference type="PANTHER" id="PTHR30371">
    <property type="entry name" value="SEC-INDEPENDENT PROTEIN TRANSLOCASE PROTEIN TATC"/>
    <property type="match status" value="1"/>
</dbReference>
<sequence length="269" mass="30074">MSLGDHFREFRRRALIAAIAIVIGAIVAWIYYDTIYGWVESPLRTVQARHHLSVVGLNFGNGGVTEPFSIKLKISLWSGVILASPIWLWEIWAFLAPGLTKKEKRISVAFMAAAVPLFALGCYVSHFAITNAVDFLMGSTPQVKGADHTPIYNLTDAQKYVSFVTKFIVAFGLAFLLPVFLVGLNQIRVFPGRVMLKGWRVAVMIIAVFSAVMSPSPDAWSMLALMVPMIILYFSACIVCLYLDRRRAGREEKARSEWLDIPDDEKSQL</sequence>
<feature type="transmembrane region" description="Helical" evidence="7">
    <location>
        <begin position="194"/>
        <end position="213"/>
    </location>
</feature>
<feature type="transmembrane region" description="Helical" evidence="7">
    <location>
        <begin position="108"/>
        <end position="129"/>
    </location>
</feature>
<name>A0A839N6H2_9MICO</name>
<dbReference type="NCBIfam" id="TIGR00945">
    <property type="entry name" value="tatC"/>
    <property type="match status" value="1"/>
</dbReference>